<dbReference type="InterPro" id="IPR027417">
    <property type="entry name" value="P-loop_NTPase"/>
</dbReference>
<evidence type="ECO:0008006" key="3">
    <source>
        <dbReference type="Google" id="ProtNLM"/>
    </source>
</evidence>
<reference evidence="1 2" key="1">
    <citation type="submission" date="2017-06" db="EMBL/GenBank/DDBJ databases">
        <title>Draft genome of Bartonella tribocorum strain L103, isolated from a rodent in Laos.</title>
        <authorList>
            <person name="Hadjadj L."/>
            <person name="Jiyipong T."/>
            <person name="Morand S."/>
            <person name="Diene S.M."/>
            <person name="Rolain J.-M."/>
        </authorList>
    </citation>
    <scope>NUCLEOTIDE SEQUENCE [LARGE SCALE GENOMIC DNA]</scope>
    <source>
        <strain evidence="1 2">L103</strain>
    </source>
</reference>
<evidence type="ECO:0000313" key="1">
    <source>
        <dbReference type="EMBL" id="PIT69858.1"/>
    </source>
</evidence>
<sequence length="230" mass="26510">MIICDEAHRTAGASLRTEDSESDFIKVHDNSIIRGKKRLYMTAMPRIFSDHAKRRTDEVDSVLAFMDNETLYEKVLYTYSFTDAVKNELLTPYKIIVLRIDEGEINKTMEVPTTSKDYELLLDDKTKIVGCYQALTKLDLKTDLGDDTAPMPHALAFYTDIKTSKQIRDTFQGKGVKRIFNRLYQDYPDTPPLICEVDHIDGKDGVKERSRKLDWLEKNTGENYSVYSPM</sequence>
<accession>A0A2M6UUI2</accession>
<name>A0A2M6UUI2_9HYPH</name>
<gene>
    <name evidence="1" type="ORF">CER18_02290</name>
</gene>
<dbReference type="Proteomes" id="UP000229839">
    <property type="component" value="Unassembled WGS sequence"/>
</dbReference>
<protein>
    <recommendedName>
        <fullName evidence="3">Helicase/UvrB N-terminal domain-containing protein</fullName>
    </recommendedName>
</protein>
<proteinExistence type="predicted"/>
<evidence type="ECO:0000313" key="2">
    <source>
        <dbReference type="Proteomes" id="UP000229839"/>
    </source>
</evidence>
<organism evidence="1 2">
    <name type="scientific">Bartonella tribocorum</name>
    <dbReference type="NCBI Taxonomy" id="85701"/>
    <lineage>
        <taxon>Bacteria</taxon>
        <taxon>Pseudomonadati</taxon>
        <taxon>Pseudomonadota</taxon>
        <taxon>Alphaproteobacteria</taxon>
        <taxon>Hyphomicrobiales</taxon>
        <taxon>Bartonellaceae</taxon>
        <taxon>Bartonella</taxon>
    </lineage>
</organism>
<dbReference type="EMBL" id="NJGE01000003">
    <property type="protein sequence ID" value="PIT69858.1"/>
    <property type="molecule type" value="Genomic_DNA"/>
</dbReference>
<dbReference type="Gene3D" id="3.40.50.300">
    <property type="entry name" value="P-loop containing nucleotide triphosphate hydrolases"/>
    <property type="match status" value="1"/>
</dbReference>
<dbReference type="AlphaFoldDB" id="A0A2M6UUI2"/>
<comment type="caution">
    <text evidence="1">The sequence shown here is derived from an EMBL/GenBank/DDBJ whole genome shotgun (WGS) entry which is preliminary data.</text>
</comment>